<protein>
    <recommendedName>
        <fullName evidence="1">Putative Se/S carrier protein-like domain-containing protein</fullName>
    </recommendedName>
</protein>
<keyword evidence="3" id="KW-1185">Reference proteome</keyword>
<dbReference type="OrthoDB" id="5817025at2"/>
<evidence type="ECO:0000313" key="2">
    <source>
        <dbReference type="EMBL" id="OLQ74821.1"/>
    </source>
</evidence>
<dbReference type="RefSeq" id="WP_075765153.1">
    <property type="nucleotide sequence ID" value="NZ_MJIL01000079.1"/>
</dbReference>
<proteinExistence type="predicted"/>
<dbReference type="Proteomes" id="UP000186905">
    <property type="component" value="Unassembled WGS sequence"/>
</dbReference>
<evidence type="ECO:0000259" key="1">
    <source>
        <dbReference type="Pfam" id="PF11823"/>
    </source>
</evidence>
<comment type="caution">
    <text evidence="2">The sequence shown here is derived from an EMBL/GenBank/DDBJ whole genome shotgun (WGS) entry which is preliminary data.</text>
</comment>
<name>A0A1Q9GJZ0_9GAMM</name>
<dbReference type="InterPro" id="IPR021778">
    <property type="entry name" value="Se/S_carrier-like"/>
</dbReference>
<sequence length="88" mass="10033">MEDSVTYIITFNSSHQALKAESKLKKAALLPKLISSPRAISSKCGFCIALEKCDWPNMTDTLKQLNVEYTHLYTRKLLNGVKHYDQQD</sequence>
<gene>
    <name evidence="2" type="ORF">BIT28_12710</name>
</gene>
<evidence type="ECO:0000313" key="3">
    <source>
        <dbReference type="Proteomes" id="UP000186905"/>
    </source>
</evidence>
<dbReference type="STRING" id="1903952.BIT28_12710"/>
<dbReference type="AlphaFoldDB" id="A0A1Q9GJZ0"/>
<dbReference type="Pfam" id="PF11823">
    <property type="entry name" value="Se_S_carrier"/>
    <property type="match status" value="1"/>
</dbReference>
<reference evidence="2 3" key="1">
    <citation type="submission" date="2016-09" db="EMBL/GenBank/DDBJ databases">
        <title>Photobacterium proteolyticum sp. nov. a protease producing bacterium isolated from ocean sediments of Laizhou Bay.</title>
        <authorList>
            <person name="Li Y."/>
        </authorList>
    </citation>
    <scope>NUCLEOTIDE SEQUENCE [LARGE SCALE GENOMIC DNA]</scope>
    <source>
        <strain evidence="2 3">13-12</strain>
    </source>
</reference>
<dbReference type="EMBL" id="MJIL01000079">
    <property type="protein sequence ID" value="OLQ74821.1"/>
    <property type="molecule type" value="Genomic_DNA"/>
</dbReference>
<organism evidence="2 3">
    <name type="scientific">Photobacterium proteolyticum</name>
    <dbReference type="NCBI Taxonomy" id="1903952"/>
    <lineage>
        <taxon>Bacteria</taxon>
        <taxon>Pseudomonadati</taxon>
        <taxon>Pseudomonadota</taxon>
        <taxon>Gammaproteobacteria</taxon>
        <taxon>Vibrionales</taxon>
        <taxon>Vibrionaceae</taxon>
        <taxon>Photobacterium</taxon>
    </lineage>
</organism>
<feature type="domain" description="Putative Se/S carrier protein-like" evidence="1">
    <location>
        <begin position="7"/>
        <end position="73"/>
    </location>
</feature>
<accession>A0A1Q9GJZ0</accession>